<dbReference type="Proteomes" id="UP000215005">
    <property type="component" value="Chromosome"/>
</dbReference>
<dbReference type="RefSeq" id="WP_026125903.1">
    <property type="nucleotide sequence ID" value="NZ_ANBG01000232.1"/>
</dbReference>
<sequence>MPSVTGLAHLTLSVRDRDASIAFYRSVLGFKEHKTRDGKRWLHTECRHPSGVVLGFTQHEDHFKARFDHRHAGVDHIAFQVSCLGELEGWEERLTELDIDHSPVVHSDHGSMLSFADPDGIQLELYCPAELDTGED</sequence>
<dbReference type="Pfam" id="PF00903">
    <property type="entry name" value="Glyoxalase"/>
    <property type="match status" value="1"/>
</dbReference>
<name>A0A223S9D8_9ACTN</name>
<dbReference type="Gene3D" id="3.10.180.10">
    <property type="entry name" value="2,3-Dihydroxybiphenyl 1,2-Dioxygenase, domain 1"/>
    <property type="match status" value="1"/>
</dbReference>
<proteinExistence type="predicted"/>
<evidence type="ECO:0000256" key="1">
    <source>
        <dbReference type="ARBA" id="ARBA00022723"/>
    </source>
</evidence>
<dbReference type="SUPFAM" id="SSF54593">
    <property type="entry name" value="Glyoxalase/Bleomycin resistance protein/Dihydroxybiphenyl dioxygenase"/>
    <property type="match status" value="1"/>
</dbReference>
<dbReference type="InterPro" id="IPR051332">
    <property type="entry name" value="Fosfomycin_Res_Enzymes"/>
</dbReference>
<dbReference type="InterPro" id="IPR029068">
    <property type="entry name" value="Glyas_Bleomycin-R_OHBP_Dase"/>
</dbReference>
<organism evidence="3 4">
    <name type="scientific">Nocardiopsis gilva YIM 90087</name>
    <dbReference type="NCBI Taxonomy" id="1235441"/>
    <lineage>
        <taxon>Bacteria</taxon>
        <taxon>Bacillati</taxon>
        <taxon>Actinomycetota</taxon>
        <taxon>Actinomycetes</taxon>
        <taxon>Streptosporangiales</taxon>
        <taxon>Nocardiopsidaceae</taxon>
        <taxon>Nocardiopsis</taxon>
    </lineage>
</organism>
<dbReference type="GO" id="GO:0046872">
    <property type="term" value="F:metal ion binding"/>
    <property type="evidence" value="ECO:0007669"/>
    <property type="project" value="UniProtKB-KW"/>
</dbReference>
<keyword evidence="4" id="KW-1185">Reference proteome</keyword>
<evidence type="ECO:0000259" key="2">
    <source>
        <dbReference type="PROSITE" id="PS51819"/>
    </source>
</evidence>
<protein>
    <submittedName>
        <fullName evidence="3">VOC family protein</fullName>
    </submittedName>
</protein>
<dbReference type="PANTHER" id="PTHR36113">
    <property type="entry name" value="LYASE, PUTATIVE-RELATED-RELATED"/>
    <property type="match status" value="1"/>
</dbReference>
<evidence type="ECO:0000313" key="4">
    <source>
        <dbReference type="Proteomes" id="UP000215005"/>
    </source>
</evidence>
<feature type="domain" description="VOC" evidence="2">
    <location>
        <begin position="6"/>
        <end position="128"/>
    </location>
</feature>
<dbReference type="OrthoDB" id="115162at2"/>
<dbReference type="InterPro" id="IPR004360">
    <property type="entry name" value="Glyas_Fos-R_dOase_dom"/>
</dbReference>
<dbReference type="EMBL" id="CP022753">
    <property type="protein sequence ID" value="ASU84713.1"/>
    <property type="molecule type" value="Genomic_DNA"/>
</dbReference>
<dbReference type="PROSITE" id="PS51819">
    <property type="entry name" value="VOC"/>
    <property type="match status" value="1"/>
</dbReference>
<dbReference type="AlphaFoldDB" id="A0A223S9D8"/>
<evidence type="ECO:0000313" key="3">
    <source>
        <dbReference type="EMBL" id="ASU84713.1"/>
    </source>
</evidence>
<keyword evidence="1" id="KW-0479">Metal-binding</keyword>
<dbReference type="CDD" id="cd06587">
    <property type="entry name" value="VOC"/>
    <property type="match status" value="1"/>
</dbReference>
<gene>
    <name evidence="3" type="ORF">CDO52_19610</name>
</gene>
<accession>A0A223S9D8</accession>
<dbReference type="PANTHER" id="PTHR36113:SF6">
    <property type="entry name" value="FOSFOMYCIN RESISTANCE PROTEIN FOSX"/>
    <property type="match status" value="1"/>
</dbReference>
<reference evidence="3 4" key="1">
    <citation type="submission" date="2017-08" db="EMBL/GenBank/DDBJ databases">
        <title>The complete genome sequence of Nocardiopsis gilva YIM 90087.</title>
        <authorList>
            <person name="Yin M."/>
            <person name="Tang S."/>
        </authorList>
    </citation>
    <scope>NUCLEOTIDE SEQUENCE [LARGE SCALE GENOMIC DNA]</scope>
    <source>
        <strain evidence="3 4">YIM 90087</strain>
    </source>
</reference>
<dbReference type="KEGG" id="ngv:CDO52_19610"/>
<dbReference type="InterPro" id="IPR037523">
    <property type="entry name" value="VOC_core"/>
</dbReference>